<gene>
    <name evidence="1" type="ORF">GJQ55_04610</name>
</gene>
<evidence type="ECO:0000313" key="2">
    <source>
        <dbReference type="Proteomes" id="UP000596074"/>
    </source>
</evidence>
<organism evidence="1 2">
    <name type="scientific">Venatoribacter cucullus</name>
    <dbReference type="NCBI Taxonomy" id="2661630"/>
    <lineage>
        <taxon>Bacteria</taxon>
        <taxon>Pseudomonadati</taxon>
        <taxon>Pseudomonadota</taxon>
        <taxon>Gammaproteobacteria</taxon>
        <taxon>Oceanospirillales</taxon>
        <taxon>Oceanospirillaceae</taxon>
        <taxon>Venatoribacter</taxon>
    </lineage>
</organism>
<sequence>MLSMLAKLLKALNSEAQPGQIALALALALIVALTPTFSLHNLLILLLALVLRTNLSAFFVGFAGFSAIAWLADPYLAGLGETLLTHPALQETWTALYQNDFWRMTAFNHTLVLGGLAAGLVAFVPVLLLSRWLVVQYRERLLAWVNRFRVAQLLKGSKFYRLYQSLAE</sequence>
<dbReference type="EMBL" id="CP046056">
    <property type="protein sequence ID" value="QQD23803.1"/>
    <property type="molecule type" value="Genomic_DNA"/>
</dbReference>
<name>A0A9E8FR01_9GAMM</name>
<keyword evidence="2" id="KW-1185">Reference proteome</keyword>
<dbReference type="NCBIfam" id="TIGR03546">
    <property type="entry name" value="TIGR03546 family protein"/>
    <property type="match status" value="1"/>
</dbReference>
<dbReference type="InterPro" id="IPR019935">
    <property type="entry name" value="CHP03546"/>
</dbReference>
<dbReference type="InterPro" id="IPR018639">
    <property type="entry name" value="DUF2062"/>
</dbReference>
<proteinExistence type="predicted"/>
<dbReference type="AlphaFoldDB" id="A0A9E8FR01"/>
<dbReference type="Proteomes" id="UP000596074">
    <property type="component" value="Chromosome"/>
</dbReference>
<evidence type="ECO:0000313" key="1">
    <source>
        <dbReference type="EMBL" id="QQD23803.1"/>
    </source>
</evidence>
<protein>
    <submittedName>
        <fullName evidence="1">TIGR03546 family protein</fullName>
    </submittedName>
</protein>
<dbReference type="Pfam" id="PF09835">
    <property type="entry name" value="DUF2062"/>
    <property type="match status" value="1"/>
</dbReference>
<dbReference type="RefSeq" id="WP_228346343.1">
    <property type="nucleotide sequence ID" value="NZ_CP045550.1"/>
</dbReference>
<reference evidence="1 2" key="1">
    <citation type="submission" date="2019-11" db="EMBL/GenBank/DDBJ databases">
        <title>Venatorbacter sp. nov. a predator of Campylobacter and other Gram-negative bacteria.</title>
        <authorList>
            <person name="Saeedi A."/>
            <person name="Cummings N.J."/>
            <person name="Connerton I.F."/>
            <person name="Connerton P.L."/>
        </authorList>
    </citation>
    <scope>NUCLEOTIDE SEQUENCE [LARGE SCALE GENOMIC DNA]</scope>
    <source>
        <strain evidence="1">XL5</strain>
    </source>
</reference>
<dbReference type="KEGG" id="vcw:GJQ55_04610"/>
<accession>A0A9E8FR01</accession>